<evidence type="ECO:0000313" key="2">
    <source>
        <dbReference type="Proteomes" id="UP000636709"/>
    </source>
</evidence>
<organism evidence="1 2">
    <name type="scientific">Digitaria exilis</name>
    <dbReference type="NCBI Taxonomy" id="1010633"/>
    <lineage>
        <taxon>Eukaryota</taxon>
        <taxon>Viridiplantae</taxon>
        <taxon>Streptophyta</taxon>
        <taxon>Embryophyta</taxon>
        <taxon>Tracheophyta</taxon>
        <taxon>Spermatophyta</taxon>
        <taxon>Magnoliopsida</taxon>
        <taxon>Liliopsida</taxon>
        <taxon>Poales</taxon>
        <taxon>Poaceae</taxon>
        <taxon>PACMAD clade</taxon>
        <taxon>Panicoideae</taxon>
        <taxon>Panicodae</taxon>
        <taxon>Paniceae</taxon>
        <taxon>Anthephorinae</taxon>
        <taxon>Digitaria</taxon>
    </lineage>
</organism>
<dbReference type="GO" id="GO:0006886">
    <property type="term" value="P:intracellular protein transport"/>
    <property type="evidence" value="ECO:0007669"/>
    <property type="project" value="InterPro"/>
</dbReference>
<dbReference type="OrthoDB" id="668263at2759"/>
<dbReference type="GO" id="GO:0006891">
    <property type="term" value="P:intra-Golgi vesicle-mediated transport"/>
    <property type="evidence" value="ECO:0007669"/>
    <property type="project" value="TreeGrafter"/>
</dbReference>
<evidence type="ECO:0000313" key="1">
    <source>
        <dbReference type="EMBL" id="KAF8690605.1"/>
    </source>
</evidence>
<protein>
    <recommendedName>
        <fullName evidence="3">Coatomer beta subunit</fullName>
    </recommendedName>
</protein>
<sequence length="355" mass="39554">MNMDSSASGESLQAIQRCALSSLSHVPGFTFAIARAYCDTLIALPPQSSIQISSVVLMLDRLKQIRMTMVDHPEFNDLAMDVLGALANCNFSVQKRVLNLAVSLLTPGNVNNVLQLLKNELDLAATGDIPIEYQQMLEEAIRECHSAFPESIMQFILNPNYREFINCISYIKEIMDRNPMLRSQLLIGILRAIRHVRSSPVCAATVWAISVCSQSLLEVRGSIDTISCLFEDLLDRRDMEKVILEGVGVDDECTLPSDNYGVKDGDAQGDHLKPWLMEMEELLFVHIWLTQQADGSYAIASSSESSSSSEDVYLFVPSLDHTDNLEFLVQSGDMLLADFVENILSKLVKKAEEFH</sequence>
<gene>
    <name evidence="1" type="ORF">HU200_040975</name>
</gene>
<dbReference type="AlphaFoldDB" id="A0A835EH16"/>
<dbReference type="InterPro" id="IPR011989">
    <property type="entry name" value="ARM-like"/>
</dbReference>
<dbReference type="Proteomes" id="UP000636709">
    <property type="component" value="Unassembled WGS sequence"/>
</dbReference>
<accession>A0A835EH16</accession>
<reference evidence="1" key="1">
    <citation type="submission" date="2020-07" db="EMBL/GenBank/DDBJ databases">
        <title>Genome sequence and genetic diversity analysis of an under-domesticated orphan crop, white fonio (Digitaria exilis).</title>
        <authorList>
            <person name="Bennetzen J.L."/>
            <person name="Chen S."/>
            <person name="Ma X."/>
            <person name="Wang X."/>
            <person name="Yssel A.E.J."/>
            <person name="Chaluvadi S.R."/>
            <person name="Johnson M."/>
            <person name="Gangashetty P."/>
            <person name="Hamidou F."/>
            <person name="Sanogo M.D."/>
            <person name="Zwaenepoel A."/>
            <person name="Wallace J."/>
            <person name="Van De Peer Y."/>
            <person name="Van Deynze A."/>
        </authorList>
    </citation>
    <scope>NUCLEOTIDE SEQUENCE</scope>
    <source>
        <tissue evidence="1">Leaves</tissue>
    </source>
</reference>
<dbReference type="GO" id="GO:0030126">
    <property type="term" value="C:COPI vesicle coat"/>
    <property type="evidence" value="ECO:0007669"/>
    <property type="project" value="TreeGrafter"/>
</dbReference>
<comment type="caution">
    <text evidence="1">The sequence shown here is derived from an EMBL/GenBank/DDBJ whole genome shotgun (WGS) entry which is preliminary data.</text>
</comment>
<proteinExistence type="predicted"/>
<dbReference type="SUPFAM" id="SSF48371">
    <property type="entry name" value="ARM repeat"/>
    <property type="match status" value="1"/>
</dbReference>
<dbReference type="InterPro" id="IPR016024">
    <property type="entry name" value="ARM-type_fold"/>
</dbReference>
<dbReference type="InterPro" id="IPR016460">
    <property type="entry name" value="COPB1"/>
</dbReference>
<dbReference type="EMBL" id="JACEFO010001972">
    <property type="protein sequence ID" value="KAF8690605.1"/>
    <property type="molecule type" value="Genomic_DNA"/>
</dbReference>
<dbReference type="PANTHER" id="PTHR10635">
    <property type="entry name" value="COATOMER SUBUNIT BETA"/>
    <property type="match status" value="1"/>
</dbReference>
<name>A0A835EH16_9POAL</name>
<dbReference type="GO" id="GO:0006888">
    <property type="term" value="P:endoplasmic reticulum to Golgi vesicle-mediated transport"/>
    <property type="evidence" value="ECO:0007669"/>
    <property type="project" value="TreeGrafter"/>
</dbReference>
<evidence type="ECO:0008006" key="3">
    <source>
        <dbReference type="Google" id="ProtNLM"/>
    </source>
</evidence>
<keyword evidence="2" id="KW-1185">Reference proteome</keyword>
<dbReference type="Gene3D" id="1.25.10.10">
    <property type="entry name" value="Leucine-rich Repeat Variant"/>
    <property type="match status" value="1"/>
</dbReference>
<dbReference type="PANTHER" id="PTHR10635:SF3">
    <property type="entry name" value="COATOMER SUBUNIT BETA-1"/>
    <property type="match status" value="1"/>
</dbReference>